<dbReference type="InterPro" id="IPR029063">
    <property type="entry name" value="SAM-dependent_MTases_sf"/>
</dbReference>
<name>A0A318S1Q2_9DEIO</name>
<feature type="binding site" evidence="7">
    <location>
        <position position="104"/>
    </location>
    <ligand>
        <name>S-adenosyl-L-methionine</name>
        <dbReference type="ChEBI" id="CHEBI:59789"/>
    </ligand>
</feature>
<keyword evidence="9" id="KW-1185">Reference proteome</keyword>
<feature type="binding site" evidence="7">
    <location>
        <position position="29"/>
    </location>
    <ligand>
        <name>S-adenosyl-L-methionine</name>
        <dbReference type="ChEBI" id="CHEBI:59789"/>
    </ligand>
</feature>
<feature type="binding site" evidence="7">
    <location>
        <position position="108"/>
    </location>
    <ligand>
        <name>substrate</name>
    </ligand>
</feature>
<dbReference type="PANTHER" id="PTHR23417">
    <property type="entry name" value="3-DEOXY-D-MANNO-OCTULOSONIC-ACID TRANSFERASE/TRNA GUANINE-N 7 - -METHYLTRANSFERASE"/>
    <property type="match status" value="1"/>
</dbReference>
<evidence type="ECO:0000313" key="8">
    <source>
        <dbReference type="EMBL" id="PYE51156.1"/>
    </source>
</evidence>
<comment type="function">
    <text evidence="2 7">Catalyzes the formation of N(7)-methylguanine at position 46 (m7G46) in tRNA.</text>
</comment>
<dbReference type="Gene3D" id="3.40.50.150">
    <property type="entry name" value="Vaccinia Virus protein VP39"/>
    <property type="match status" value="1"/>
</dbReference>
<dbReference type="OrthoDB" id="9802090at2"/>
<dbReference type="Pfam" id="PF02390">
    <property type="entry name" value="Methyltransf_4"/>
    <property type="match status" value="1"/>
</dbReference>
<comment type="similarity">
    <text evidence="7">Belongs to the class I-like SAM-binding methyltransferase superfamily. TrmB family.</text>
</comment>
<dbReference type="EC" id="2.1.1.33" evidence="7"/>
<accession>A0A318S1Q2</accession>
<dbReference type="GO" id="GO:0043527">
    <property type="term" value="C:tRNA methyltransferase complex"/>
    <property type="evidence" value="ECO:0007669"/>
    <property type="project" value="TreeGrafter"/>
</dbReference>
<comment type="caution">
    <text evidence="8">The sequence shown here is derived from an EMBL/GenBank/DDBJ whole genome shotgun (WGS) entry which is preliminary data.</text>
</comment>
<comment type="catalytic activity">
    <reaction evidence="1 7">
        <text>guanosine(46) in tRNA + S-adenosyl-L-methionine = N(7)-methylguanosine(46) in tRNA + S-adenosyl-L-homocysteine</text>
        <dbReference type="Rhea" id="RHEA:42708"/>
        <dbReference type="Rhea" id="RHEA-COMP:10188"/>
        <dbReference type="Rhea" id="RHEA-COMP:10189"/>
        <dbReference type="ChEBI" id="CHEBI:57856"/>
        <dbReference type="ChEBI" id="CHEBI:59789"/>
        <dbReference type="ChEBI" id="CHEBI:74269"/>
        <dbReference type="ChEBI" id="CHEBI:74480"/>
        <dbReference type="EC" id="2.1.1.33"/>
    </reaction>
</comment>
<evidence type="ECO:0000256" key="5">
    <source>
        <dbReference type="ARBA" id="ARBA00022691"/>
    </source>
</evidence>
<protein>
    <recommendedName>
        <fullName evidence="7">tRNA (guanine-N(7)-)-methyltransferase</fullName>
        <ecNumber evidence="7">2.1.1.33</ecNumber>
    </recommendedName>
    <alternativeName>
        <fullName evidence="7">tRNA (guanine(46)-N(7))-methyltransferase</fullName>
    </alternativeName>
    <alternativeName>
        <fullName evidence="7">tRNA(m7G46)-methyltransferase</fullName>
    </alternativeName>
</protein>
<feature type="binding site" evidence="7">
    <location>
        <position position="54"/>
    </location>
    <ligand>
        <name>S-adenosyl-L-methionine</name>
        <dbReference type="ChEBI" id="CHEBI:59789"/>
    </ligand>
</feature>
<gene>
    <name evidence="7" type="primary">trmB</name>
    <name evidence="8" type="ORF">DES52_11588</name>
</gene>
<dbReference type="AlphaFoldDB" id="A0A318S1Q2"/>
<reference evidence="8 9" key="1">
    <citation type="submission" date="2018-06" db="EMBL/GenBank/DDBJ databases">
        <title>Genomic Encyclopedia of Type Strains, Phase IV (KMG-IV): sequencing the most valuable type-strain genomes for metagenomic binning, comparative biology and taxonomic classification.</title>
        <authorList>
            <person name="Goeker M."/>
        </authorList>
    </citation>
    <scope>NUCLEOTIDE SEQUENCE [LARGE SCALE GENOMIC DNA]</scope>
    <source>
        <strain evidence="8 9">DSM 18048</strain>
    </source>
</reference>
<evidence type="ECO:0000256" key="1">
    <source>
        <dbReference type="ARBA" id="ARBA00000142"/>
    </source>
</evidence>
<comment type="pathway">
    <text evidence="7">tRNA modification; N(7)-methylguanine-tRNA biosynthesis.</text>
</comment>
<dbReference type="GO" id="GO:0008176">
    <property type="term" value="F:tRNA (guanine(46)-N7)-methyltransferase activity"/>
    <property type="evidence" value="ECO:0007669"/>
    <property type="project" value="UniProtKB-UniRule"/>
</dbReference>
<dbReference type="PANTHER" id="PTHR23417:SF14">
    <property type="entry name" value="PENTACOTRIPEPTIDE-REPEAT REGION OF PRORP DOMAIN-CONTAINING PROTEIN"/>
    <property type="match status" value="1"/>
</dbReference>
<keyword evidence="6 7" id="KW-0819">tRNA processing</keyword>
<feature type="binding site" evidence="7">
    <location>
        <position position="140"/>
    </location>
    <ligand>
        <name>substrate</name>
    </ligand>
</feature>
<dbReference type="PROSITE" id="PS51625">
    <property type="entry name" value="SAM_MT_TRMB"/>
    <property type="match status" value="1"/>
</dbReference>
<keyword evidence="4 7" id="KW-0808">Transferase</keyword>
<dbReference type="SUPFAM" id="SSF53335">
    <property type="entry name" value="S-adenosyl-L-methionine-dependent methyltransferases"/>
    <property type="match status" value="1"/>
</dbReference>
<evidence type="ECO:0000256" key="2">
    <source>
        <dbReference type="ARBA" id="ARBA00003015"/>
    </source>
</evidence>
<evidence type="ECO:0000256" key="3">
    <source>
        <dbReference type="ARBA" id="ARBA00022603"/>
    </source>
</evidence>
<dbReference type="InterPro" id="IPR055361">
    <property type="entry name" value="tRNA_methyltr_TrmB_bact"/>
</dbReference>
<sequence length="318" mass="35279">MILRLSDFRFPDSIARLYPDNPDGPWVLEIGFGDGRFWAEQGTVERSVNYLGVELSGVSLLKAQRRLKASGLSNAHLTKMPAMTLLRSVVPPQSLARIVVNFPDPWPKAGHEEHRLLRRPFFGLAASRLAAGGEVWFTTDHEEYFEFGVREGRESGWFDVELTEPPPATLRTKYALKWKDLGLGAQHAKFKVHSRPVVPGLAVEGDSNDLPHAILTLPSTFDLKDFEKTVVRHGSTTVVLLDAYRAARRDEWAILAHVEEEDLTQEALVAILPKEDGRTLVKLDRFGGVIVTSGIKAAVGAVTNLLEARGATVHTRAY</sequence>
<dbReference type="HAMAP" id="MF_01057">
    <property type="entry name" value="tRNA_methyltr_TrmB"/>
    <property type="match status" value="1"/>
</dbReference>
<organism evidence="8 9">
    <name type="scientific">Deinococcus yavapaiensis KR-236</name>
    <dbReference type="NCBI Taxonomy" id="694435"/>
    <lineage>
        <taxon>Bacteria</taxon>
        <taxon>Thermotogati</taxon>
        <taxon>Deinococcota</taxon>
        <taxon>Deinococci</taxon>
        <taxon>Deinococcales</taxon>
        <taxon>Deinococcaceae</taxon>
        <taxon>Deinococcus</taxon>
    </lineage>
</organism>
<dbReference type="InterPro" id="IPR003358">
    <property type="entry name" value="tRNA_(Gua-N-7)_MeTrfase_Trmb"/>
</dbReference>
<dbReference type="UniPathway" id="UPA00989"/>
<proteinExistence type="inferred from homology"/>
<evidence type="ECO:0000256" key="4">
    <source>
        <dbReference type="ARBA" id="ARBA00022679"/>
    </source>
</evidence>
<comment type="caution">
    <text evidence="7">Lacks conserved residue(s) required for the propagation of feature annotation.</text>
</comment>
<evidence type="ECO:0000256" key="7">
    <source>
        <dbReference type="HAMAP-Rule" id="MF_01057"/>
    </source>
</evidence>
<dbReference type="RefSeq" id="WP_110888063.1">
    <property type="nucleotide sequence ID" value="NZ_QJSX01000015.1"/>
</dbReference>
<dbReference type="Proteomes" id="UP000248326">
    <property type="component" value="Unassembled WGS sequence"/>
</dbReference>
<dbReference type="EMBL" id="QJSX01000015">
    <property type="protein sequence ID" value="PYE51156.1"/>
    <property type="molecule type" value="Genomic_DNA"/>
</dbReference>
<evidence type="ECO:0000313" key="9">
    <source>
        <dbReference type="Proteomes" id="UP000248326"/>
    </source>
</evidence>
<evidence type="ECO:0000256" key="6">
    <source>
        <dbReference type="ARBA" id="ARBA00022694"/>
    </source>
</evidence>
<dbReference type="CDD" id="cd02440">
    <property type="entry name" value="AdoMet_MTases"/>
    <property type="match status" value="1"/>
</dbReference>
<keyword evidence="5 7" id="KW-0949">S-adenosyl-L-methionine</keyword>
<keyword evidence="3 7" id="KW-0489">Methyltransferase</keyword>